<accession>A0A9X3E3T5</accession>
<dbReference type="Gene3D" id="3.40.50.720">
    <property type="entry name" value="NAD(P)-binding Rossmann-like Domain"/>
    <property type="match status" value="1"/>
</dbReference>
<dbReference type="SUPFAM" id="SSF51735">
    <property type="entry name" value="NAD(P)-binding Rossmann-fold domains"/>
    <property type="match status" value="1"/>
</dbReference>
<dbReference type="PANTHER" id="PTHR43796">
    <property type="entry name" value="CARBOXYNORSPERMIDINE SYNTHASE"/>
    <property type="match status" value="1"/>
</dbReference>
<dbReference type="EMBL" id="JAPKNK010000006">
    <property type="protein sequence ID" value="MCX5570676.1"/>
    <property type="molecule type" value="Genomic_DNA"/>
</dbReference>
<protein>
    <recommendedName>
        <fullName evidence="3">Saccharopine dehydrogenase NADP binding domain-containing protein</fullName>
    </recommendedName>
</protein>
<dbReference type="PANTHER" id="PTHR43796:SF2">
    <property type="entry name" value="CARBOXYNORSPERMIDINE SYNTHASE"/>
    <property type="match status" value="1"/>
</dbReference>
<organism evidence="1 2">
    <name type="scientific">Kaistia nematophila</name>
    <dbReference type="NCBI Taxonomy" id="2994654"/>
    <lineage>
        <taxon>Bacteria</taxon>
        <taxon>Pseudomonadati</taxon>
        <taxon>Pseudomonadota</taxon>
        <taxon>Alphaproteobacteria</taxon>
        <taxon>Hyphomicrobiales</taxon>
        <taxon>Kaistiaceae</taxon>
        <taxon>Kaistia</taxon>
    </lineage>
</organism>
<dbReference type="Proteomes" id="UP001144805">
    <property type="component" value="Unassembled WGS sequence"/>
</dbReference>
<evidence type="ECO:0000313" key="1">
    <source>
        <dbReference type="EMBL" id="MCX5570676.1"/>
    </source>
</evidence>
<evidence type="ECO:0000313" key="2">
    <source>
        <dbReference type="Proteomes" id="UP001144805"/>
    </source>
</evidence>
<dbReference type="RefSeq" id="WP_266339634.1">
    <property type="nucleotide sequence ID" value="NZ_JAPKNK010000006.1"/>
</dbReference>
<sequence length="336" mass="34949">MAGYLIVGGYGHVGQRIAARLVRAGVAGVRIAGRDGARARSTAAALGCEGAVIDMADPAGWDAALDGIGTVVVCIDLATADFPATVLGRGLAYIDISATDAVLARVEALDGLARRSGGSAVLSVGLAPGLTNLMALEVVADLDRPEGVTIGVLLGLGDAHGAAAVDWTLDNLQPLGPGEIVPVDFGVPGRAVPTIPFAFADQHVLMRRHGWPSVTTRLGFASPLIGASSLRLLSGLARRDWFRRLLRWSMARFRLGSDRTALAVEAVGKGGRRRRLALEGWAEAEITALIAARVALLLREAPRAGVHHIEELWALGDFARELAAEGIAVHAEGRGG</sequence>
<keyword evidence="2" id="KW-1185">Reference proteome</keyword>
<reference evidence="1" key="1">
    <citation type="submission" date="2022-11" db="EMBL/GenBank/DDBJ databases">
        <title>Biodiversity and phylogenetic relationships of bacteria.</title>
        <authorList>
            <person name="Machado R.A.R."/>
            <person name="Bhat A."/>
            <person name="Loulou A."/>
            <person name="Kallel S."/>
        </authorList>
    </citation>
    <scope>NUCLEOTIDE SEQUENCE</scope>
    <source>
        <strain evidence="1">K-TC2</strain>
    </source>
</reference>
<gene>
    <name evidence="1" type="ORF">OSH07_15820</name>
</gene>
<dbReference type="InterPro" id="IPR036291">
    <property type="entry name" value="NAD(P)-bd_dom_sf"/>
</dbReference>
<name>A0A9X3E3T5_9HYPH</name>
<evidence type="ECO:0008006" key="3">
    <source>
        <dbReference type="Google" id="ProtNLM"/>
    </source>
</evidence>
<proteinExistence type="predicted"/>
<dbReference type="AlphaFoldDB" id="A0A9X3E3T5"/>
<comment type="caution">
    <text evidence="1">The sequence shown here is derived from an EMBL/GenBank/DDBJ whole genome shotgun (WGS) entry which is preliminary data.</text>
</comment>